<evidence type="ECO:0000256" key="4">
    <source>
        <dbReference type="ARBA" id="ARBA00022692"/>
    </source>
</evidence>
<name>A0AAV2DNY5_9ROSI</name>
<evidence type="ECO:0000256" key="1">
    <source>
        <dbReference type="ARBA" id="ARBA00004651"/>
    </source>
</evidence>
<evidence type="ECO:0000256" key="3">
    <source>
        <dbReference type="ARBA" id="ARBA00022475"/>
    </source>
</evidence>
<dbReference type="PROSITE" id="PS50026">
    <property type="entry name" value="EGF_3"/>
    <property type="match status" value="1"/>
</dbReference>
<dbReference type="InterPro" id="IPR021910">
    <property type="entry name" value="NGX6/PGAP6/MYMK"/>
</dbReference>
<dbReference type="EMBL" id="OZ034816">
    <property type="protein sequence ID" value="CAL1375285.1"/>
    <property type="molecule type" value="Genomic_DNA"/>
</dbReference>
<keyword evidence="7" id="KW-1015">Disulfide bond</keyword>
<feature type="transmembrane region" description="Helical" evidence="8">
    <location>
        <begin position="607"/>
        <end position="625"/>
    </location>
</feature>
<dbReference type="AlphaFoldDB" id="A0AAV2DNY5"/>
<dbReference type="PROSITE" id="PS00022">
    <property type="entry name" value="EGF_1"/>
    <property type="match status" value="1"/>
</dbReference>
<feature type="domain" description="EGF-like" evidence="10">
    <location>
        <begin position="492"/>
        <end position="534"/>
    </location>
</feature>
<organism evidence="11 12">
    <name type="scientific">Linum trigynum</name>
    <dbReference type="NCBI Taxonomy" id="586398"/>
    <lineage>
        <taxon>Eukaryota</taxon>
        <taxon>Viridiplantae</taxon>
        <taxon>Streptophyta</taxon>
        <taxon>Embryophyta</taxon>
        <taxon>Tracheophyta</taxon>
        <taxon>Spermatophyta</taxon>
        <taxon>Magnoliopsida</taxon>
        <taxon>eudicotyledons</taxon>
        <taxon>Gunneridae</taxon>
        <taxon>Pentapetalae</taxon>
        <taxon>rosids</taxon>
        <taxon>fabids</taxon>
        <taxon>Malpighiales</taxon>
        <taxon>Linaceae</taxon>
        <taxon>Linum</taxon>
    </lineage>
</organism>
<evidence type="ECO:0000256" key="7">
    <source>
        <dbReference type="PROSITE-ProRule" id="PRU00076"/>
    </source>
</evidence>
<accession>A0AAV2DNY5</accession>
<feature type="disulfide bond" evidence="7">
    <location>
        <begin position="496"/>
        <end position="506"/>
    </location>
</feature>
<evidence type="ECO:0000259" key="10">
    <source>
        <dbReference type="PROSITE" id="PS50026"/>
    </source>
</evidence>
<keyword evidence="3" id="KW-1003">Cell membrane</keyword>
<evidence type="ECO:0000256" key="2">
    <source>
        <dbReference type="ARBA" id="ARBA00005542"/>
    </source>
</evidence>
<proteinExistence type="inferred from homology"/>
<reference evidence="11 12" key="1">
    <citation type="submission" date="2024-04" db="EMBL/GenBank/DDBJ databases">
        <authorList>
            <person name="Fracassetti M."/>
        </authorList>
    </citation>
    <scope>NUCLEOTIDE SEQUENCE [LARGE SCALE GENOMIC DNA]</scope>
</reference>
<dbReference type="Pfam" id="PF12036">
    <property type="entry name" value="DUF3522"/>
    <property type="match status" value="1"/>
</dbReference>
<keyword evidence="7" id="KW-0245">EGF-like domain</keyword>
<dbReference type="GO" id="GO:0005886">
    <property type="term" value="C:plasma membrane"/>
    <property type="evidence" value="ECO:0007669"/>
    <property type="project" value="UniProtKB-SubCell"/>
</dbReference>
<feature type="transmembrane region" description="Helical" evidence="8">
    <location>
        <begin position="632"/>
        <end position="649"/>
    </location>
</feature>
<keyword evidence="6 8" id="KW-0472">Membrane</keyword>
<dbReference type="PANTHER" id="PTHR14319:SF3">
    <property type="entry name" value="TRANSMEMBRANE PROTEIN-LIKE PROTEIN"/>
    <property type="match status" value="1"/>
</dbReference>
<feature type="chain" id="PRO_5043371035" description="EGF-like domain-containing protein" evidence="9">
    <location>
        <begin position="22"/>
        <end position="714"/>
    </location>
</feature>
<evidence type="ECO:0000313" key="12">
    <source>
        <dbReference type="Proteomes" id="UP001497516"/>
    </source>
</evidence>
<keyword evidence="4 8" id="KW-0812">Transmembrane</keyword>
<feature type="signal peptide" evidence="9">
    <location>
        <begin position="1"/>
        <end position="21"/>
    </location>
</feature>
<comment type="similarity">
    <text evidence="2">Belongs to the TMEM8 family.</text>
</comment>
<dbReference type="PANTHER" id="PTHR14319">
    <property type="entry name" value="FIVE-SPAN TRANSMEMBRANE PROTEIN M83"/>
    <property type="match status" value="1"/>
</dbReference>
<gene>
    <name evidence="11" type="ORF">LTRI10_LOCUS17093</name>
</gene>
<evidence type="ECO:0000256" key="6">
    <source>
        <dbReference type="ARBA" id="ARBA00023136"/>
    </source>
</evidence>
<protein>
    <recommendedName>
        <fullName evidence="10">EGF-like domain-containing protein</fullName>
    </recommendedName>
</protein>
<sequence>MRLTIVSLLLFSCLHLPLGSSSSLDSHSSEVKETAPSHAIGLLNLSTGSVELHPYDWSYMRVELPSSYSLASISVQSSIYDEANGTSSRKRERLPLMCLRNGGPPIPDVSRFAVNGLVLTRPSEGRTYVQDHDDQCYPLRQNMSFILTYDKVPPGTYYLGFFNGLGLSRNQAKSTKKGLGFSFSANVTAHGCKQASGYRGESCNLRVDHLSAAAAGASCHNSTELKFYSLNVVQVAQQLKLGLKSPNNSTGRNHQIICYARLNALPGNDNGSHDYSVEISKEPLVILLPKIGTWYFKLQPLRPYQEEESQSVCYSMDWQVEVCSNGMAGPNCSSRTQVLKGVHFGLRTMPYVYLPDVTKSKTIKLHPANSTSTATKSSDSAWTYYFFNTSKGTSGKNMYIRVEPRSRIEFDLYVRYSGLPSVDLWDYCYRNHKAEGKNNSIMFKVYEAANEGRISFYLLYPKEGDWIVGLRHKHVGSNNYSDYDQTSEVFVSIESCPNQCSGYGTCLDKMDASGQDFTYSYCSCDVDRGGLDCSEDILQRRVWLLHDLCLIFSNLAALLPGFWTLRQHAYSEAAIFLASGASSGIYHSCDVGLWCFLKFNVLQFLDFWLSFMAIISTFLYIPTIADPVRGSIRVIAAIITATLTVIGPTRSVNVAATFALGALCLLLGWLIQYFTDHHRGRRQLQEWPIQTTSESESVPRGNCSSCTCSSNAQV</sequence>
<evidence type="ECO:0000256" key="8">
    <source>
        <dbReference type="SAM" id="Phobius"/>
    </source>
</evidence>
<keyword evidence="5 8" id="KW-1133">Transmembrane helix</keyword>
<keyword evidence="12" id="KW-1185">Reference proteome</keyword>
<feature type="transmembrane region" description="Helical" evidence="8">
    <location>
        <begin position="655"/>
        <end position="674"/>
    </location>
</feature>
<evidence type="ECO:0000256" key="5">
    <source>
        <dbReference type="ARBA" id="ARBA00022989"/>
    </source>
</evidence>
<keyword evidence="9" id="KW-0732">Signal</keyword>
<dbReference type="Proteomes" id="UP001497516">
    <property type="component" value="Chromosome 3"/>
</dbReference>
<comment type="subcellular location">
    <subcellularLocation>
        <location evidence="1">Cell membrane</location>
        <topology evidence="1">Multi-pass membrane protein</topology>
    </subcellularLocation>
</comment>
<evidence type="ECO:0000313" key="11">
    <source>
        <dbReference type="EMBL" id="CAL1375285.1"/>
    </source>
</evidence>
<dbReference type="InterPro" id="IPR000742">
    <property type="entry name" value="EGF"/>
</dbReference>
<comment type="caution">
    <text evidence="7">Lacks conserved residue(s) required for the propagation of feature annotation.</text>
</comment>
<evidence type="ECO:0000256" key="9">
    <source>
        <dbReference type="SAM" id="SignalP"/>
    </source>
</evidence>
<feature type="disulfide bond" evidence="7">
    <location>
        <begin position="524"/>
        <end position="533"/>
    </location>
</feature>